<proteinExistence type="predicted"/>
<dbReference type="RefSeq" id="WP_071899351.1">
    <property type="nucleotide sequence ID" value="NZ_MPIN01000004.1"/>
</dbReference>
<evidence type="ECO:0000313" key="2">
    <source>
        <dbReference type="EMBL" id="OJH39181.1"/>
    </source>
</evidence>
<gene>
    <name evidence="2" type="ORF">BON30_16730</name>
</gene>
<evidence type="ECO:0000313" key="3">
    <source>
        <dbReference type="Proteomes" id="UP000182229"/>
    </source>
</evidence>
<dbReference type="OrthoDB" id="9813806at2"/>
<dbReference type="Proteomes" id="UP000182229">
    <property type="component" value="Unassembled WGS sequence"/>
</dbReference>
<evidence type="ECO:0000259" key="1">
    <source>
        <dbReference type="Pfam" id="PF13524"/>
    </source>
</evidence>
<reference evidence="2 3" key="2">
    <citation type="submission" date="2016-12" db="EMBL/GenBank/DDBJ databases">
        <title>Draft Genome Sequence of Cystobacter ferrugineus Strain Cbfe23.</title>
        <authorList>
            <person name="Akbar S."/>
            <person name="Dowd S.E."/>
            <person name="Stevens D.C."/>
        </authorList>
    </citation>
    <scope>NUCLEOTIDE SEQUENCE [LARGE SCALE GENOMIC DNA]</scope>
    <source>
        <strain evidence="2 3">Cbfe23</strain>
    </source>
</reference>
<dbReference type="InterPro" id="IPR055259">
    <property type="entry name" value="YkvP/CgeB_Glyco_trans-like"/>
</dbReference>
<protein>
    <recommendedName>
        <fullName evidence="1">Spore protein YkvP/CgeB glycosyl transferase-like domain-containing protein</fullName>
    </recommendedName>
</protein>
<dbReference type="SUPFAM" id="SSF53756">
    <property type="entry name" value="UDP-Glycosyltransferase/glycogen phosphorylase"/>
    <property type="match status" value="1"/>
</dbReference>
<organism evidence="2 3">
    <name type="scientific">Cystobacter ferrugineus</name>
    <dbReference type="NCBI Taxonomy" id="83449"/>
    <lineage>
        <taxon>Bacteria</taxon>
        <taxon>Pseudomonadati</taxon>
        <taxon>Myxococcota</taxon>
        <taxon>Myxococcia</taxon>
        <taxon>Myxococcales</taxon>
        <taxon>Cystobacterineae</taxon>
        <taxon>Archangiaceae</taxon>
        <taxon>Cystobacter</taxon>
    </lineage>
</organism>
<feature type="domain" description="Spore protein YkvP/CgeB glycosyl transferase-like" evidence="1">
    <location>
        <begin position="210"/>
        <end position="354"/>
    </location>
</feature>
<keyword evidence="3" id="KW-1185">Reference proteome</keyword>
<name>A0A1L9BAB9_9BACT</name>
<dbReference type="AlphaFoldDB" id="A0A1L9BAB9"/>
<comment type="caution">
    <text evidence="2">The sequence shown here is derived from an EMBL/GenBank/DDBJ whole genome shotgun (WGS) entry which is preliminary data.</text>
</comment>
<dbReference type="EMBL" id="MPIN01000004">
    <property type="protein sequence ID" value="OJH39181.1"/>
    <property type="molecule type" value="Genomic_DNA"/>
</dbReference>
<reference evidence="3" key="1">
    <citation type="submission" date="2016-11" db="EMBL/GenBank/DDBJ databases">
        <authorList>
            <person name="Shukria A."/>
            <person name="Stevens D.C."/>
        </authorList>
    </citation>
    <scope>NUCLEOTIDE SEQUENCE [LARGE SCALE GENOMIC DNA]</scope>
    <source>
        <strain evidence="3">Cbfe23</strain>
    </source>
</reference>
<sequence length="371" mass="40975">MRSQGLRIAFFGASLASAWWNGASMYYRGILRALHARGHHITCFEPEPAGHPLPRDVPVPSWARVVVYPVQDTTGLERCLEQARGMDVVVKASGVGLHDEWLNHRVLELRSGRTQVVYWDLDAPVTLERLLREPGDSLRALVPRYDCILTQGGGDRVVLAYRDLGARDCVPVYSAVDPDVHYPVSSDPRFGCALALLEDRLPDLEQRVECFFLRAAELLPDKHFLLGGAGWGERPRPANVHYLGSLAPCEHNVMRGSARAVLDVSREGMARFGFSPTAHLFAAAGAGACLITDTWEGIELFLEPGRECLVARDGMEVAEAVLCLTDEGVLELGDAARRRVLAEHTYAHRAVQVEQVLGYTGRPSLPREIRV</sequence>
<dbReference type="Pfam" id="PF13524">
    <property type="entry name" value="Glyco_trans_1_2"/>
    <property type="match status" value="1"/>
</dbReference>
<accession>A0A1L9BAB9</accession>
<dbReference type="STRING" id="83449.BON30_16730"/>